<dbReference type="AlphaFoldDB" id="A0AA97I2S8"/>
<evidence type="ECO:0000256" key="5">
    <source>
        <dbReference type="ARBA" id="ARBA00022927"/>
    </source>
</evidence>
<dbReference type="Proteomes" id="UP001302429">
    <property type="component" value="Chromosome"/>
</dbReference>
<dbReference type="GO" id="GO:0017038">
    <property type="term" value="P:protein import"/>
    <property type="evidence" value="ECO:0007669"/>
    <property type="project" value="TreeGrafter"/>
</dbReference>
<dbReference type="GO" id="GO:0005886">
    <property type="term" value="C:plasma membrane"/>
    <property type="evidence" value="ECO:0007669"/>
    <property type="project" value="UniProtKB-SubCell"/>
</dbReference>
<keyword evidence="3" id="KW-1003">Cell membrane</keyword>
<reference evidence="12 13" key="1">
    <citation type="submission" date="2023-10" db="EMBL/GenBank/DDBJ databases">
        <title>Complete genome sequence of a Sphingomonadaceae bacterium.</title>
        <authorList>
            <person name="Yan C."/>
        </authorList>
    </citation>
    <scope>NUCLEOTIDE SEQUENCE [LARGE SCALE GENOMIC DNA]</scope>
    <source>
        <strain evidence="12 13">SCSIO 66989</strain>
    </source>
</reference>
<feature type="chain" id="PRO_5041708736" evidence="10">
    <location>
        <begin position="31"/>
        <end position="260"/>
    </location>
</feature>
<evidence type="ECO:0000256" key="6">
    <source>
        <dbReference type="ARBA" id="ARBA00022989"/>
    </source>
</evidence>
<comment type="similarity">
    <text evidence="8">Belongs to the exbB/tolQ family.</text>
</comment>
<keyword evidence="4 9" id="KW-0812">Transmembrane</keyword>
<protein>
    <submittedName>
        <fullName evidence="12">MotA/TolQ/ExbB proton channel family protein</fullName>
    </submittedName>
</protein>
<evidence type="ECO:0000256" key="1">
    <source>
        <dbReference type="ARBA" id="ARBA00004651"/>
    </source>
</evidence>
<dbReference type="InterPro" id="IPR050790">
    <property type="entry name" value="ExbB/TolQ_transport"/>
</dbReference>
<evidence type="ECO:0000256" key="7">
    <source>
        <dbReference type="ARBA" id="ARBA00023136"/>
    </source>
</evidence>
<feature type="transmembrane region" description="Helical" evidence="9">
    <location>
        <begin position="192"/>
        <end position="218"/>
    </location>
</feature>
<keyword evidence="10" id="KW-0732">Signal</keyword>
<keyword evidence="6 9" id="KW-1133">Transmembrane helix</keyword>
<dbReference type="InterPro" id="IPR002898">
    <property type="entry name" value="MotA_ExbB_proton_chnl"/>
</dbReference>
<feature type="transmembrane region" description="Helical" evidence="9">
    <location>
        <begin position="149"/>
        <end position="172"/>
    </location>
</feature>
<organism evidence="12 13">
    <name type="scientific">Alterisphingorhabdus coralli</name>
    <dbReference type="NCBI Taxonomy" id="3071408"/>
    <lineage>
        <taxon>Bacteria</taxon>
        <taxon>Pseudomonadati</taxon>
        <taxon>Pseudomonadota</taxon>
        <taxon>Alphaproteobacteria</taxon>
        <taxon>Sphingomonadales</taxon>
        <taxon>Sphingomonadaceae</taxon>
        <taxon>Alterisphingorhabdus (ex Yan et al. 2024)</taxon>
    </lineage>
</organism>
<evidence type="ECO:0000256" key="4">
    <source>
        <dbReference type="ARBA" id="ARBA00022692"/>
    </source>
</evidence>
<evidence type="ECO:0000256" key="2">
    <source>
        <dbReference type="ARBA" id="ARBA00022448"/>
    </source>
</evidence>
<evidence type="ECO:0000256" key="9">
    <source>
        <dbReference type="SAM" id="Phobius"/>
    </source>
</evidence>
<dbReference type="RefSeq" id="WP_317084392.1">
    <property type="nucleotide sequence ID" value="NZ_CP136594.1"/>
</dbReference>
<gene>
    <name evidence="12" type="ORF">RB602_07660</name>
</gene>
<feature type="signal peptide" evidence="10">
    <location>
        <begin position="1"/>
        <end position="30"/>
    </location>
</feature>
<keyword evidence="2 8" id="KW-0813">Transport</keyword>
<evidence type="ECO:0000313" key="13">
    <source>
        <dbReference type="Proteomes" id="UP001302429"/>
    </source>
</evidence>
<dbReference type="Pfam" id="PF01618">
    <property type="entry name" value="MotA_ExbB"/>
    <property type="match status" value="1"/>
</dbReference>
<accession>A0AA97I2S8</accession>
<evidence type="ECO:0000256" key="3">
    <source>
        <dbReference type="ARBA" id="ARBA00022475"/>
    </source>
</evidence>
<evidence type="ECO:0000256" key="10">
    <source>
        <dbReference type="SAM" id="SignalP"/>
    </source>
</evidence>
<name>A0AA97I2S8_9SPHN</name>
<keyword evidence="13" id="KW-1185">Reference proteome</keyword>
<proteinExistence type="inferred from homology"/>
<evidence type="ECO:0000256" key="8">
    <source>
        <dbReference type="RuleBase" id="RU004057"/>
    </source>
</evidence>
<dbReference type="KEGG" id="acoa:RB602_07660"/>
<feature type="domain" description="MotA/TolQ/ExbB proton channel" evidence="11">
    <location>
        <begin position="106"/>
        <end position="230"/>
    </location>
</feature>
<comment type="subcellular location">
    <subcellularLocation>
        <location evidence="1">Cell membrane</location>
        <topology evidence="1">Multi-pass membrane protein</topology>
    </subcellularLocation>
    <subcellularLocation>
        <location evidence="8">Membrane</location>
        <topology evidence="8">Multi-pass membrane protein</topology>
    </subcellularLocation>
</comment>
<sequence>MSEQPSICRKLSVKAGLCVAMLLPLSAASAAEAPSTMSPVEQLFDAGGPIIVILAVLAVLALAVALVKFVQFYLLSVGRSNFVGDVVTAIREGRHADALADLEPRKSPVARVMMAAVRGNADPQMDDTIVREETTRIAQAQLDGLERGLAVISLIATIAPLLGLLGTVLGMIEAFQQMETVGDSIEPAVLAGGIWEALLTTAAGLAVAIPAAVLFTWLQRSVDVEAQHMEDAATQVFTIPLYENEPENRPQDAKMPSAVT</sequence>
<keyword evidence="7 9" id="KW-0472">Membrane</keyword>
<keyword evidence="5 8" id="KW-0653">Protein transport</keyword>
<evidence type="ECO:0000259" key="11">
    <source>
        <dbReference type="Pfam" id="PF01618"/>
    </source>
</evidence>
<feature type="transmembrane region" description="Helical" evidence="9">
    <location>
        <begin position="46"/>
        <end position="70"/>
    </location>
</feature>
<dbReference type="PANTHER" id="PTHR30625">
    <property type="entry name" value="PROTEIN TOLQ"/>
    <property type="match status" value="1"/>
</dbReference>
<dbReference type="PANTHER" id="PTHR30625:SF15">
    <property type="entry name" value="BIOPOLYMER TRANSPORT PROTEIN EXBB"/>
    <property type="match status" value="1"/>
</dbReference>
<evidence type="ECO:0000313" key="12">
    <source>
        <dbReference type="EMBL" id="WOE76578.1"/>
    </source>
</evidence>
<dbReference type="EMBL" id="CP136594">
    <property type="protein sequence ID" value="WOE76578.1"/>
    <property type="molecule type" value="Genomic_DNA"/>
</dbReference>